<evidence type="ECO:0000313" key="1">
    <source>
        <dbReference type="EMBL" id="MCB7389256.1"/>
    </source>
</evidence>
<dbReference type="EMBL" id="JAJCIS010000021">
    <property type="protein sequence ID" value="MCB7389256.1"/>
    <property type="molecule type" value="Genomic_DNA"/>
</dbReference>
<dbReference type="Proteomes" id="UP001299546">
    <property type="component" value="Unassembled WGS sequence"/>
</dbReference>
<dbReference type="RefSeq" id="WP_066735849.1">
    <property type="nucleotide sequence ID" value="NZ_JAJCIQ010000020.1"/>
</dbReference>
<evidence type="ECO:0000313" key="2">
    <source>
        <dbReference type="Proteomes" id="UP001299546"/>
    </source>
</evidence>
<accession>A0ABS8DLC1</accession>
<name>A0ABS8DLC1_9FIRM</name>
<sequence>MKQKNELPLSEPGAYKDLLRRLLFEDELVRQLVMPSGGTPDSQTEEVWLTRHCLDVPYLDEQITDERSLLLIECLPLTSGEIRSYSITVTVCCHRNLINLSAEKRAGYHTQYGLTGNLADMIVMAVNQALSKDSTSRSFGIGKLRPASEKPVVSFIPNTQFYGKTLTFEVFEMRRR</sequence>
<protein>
    <submittedName>
        <fullName evidence="1">Uncharacterized protein</fullName>
    </submittedName>
</protein>
<keyword evidence="2" id="KW-1185">Reference proteome</keyword>
<reference evidence="1 2" key="1">
    <citation type="submission" date="2021-10" db="EMBL/GenBank/DDBJ databases">
        <title>Collection of gut derived symbiotic bacterial strains cultured from healthy donors.</title>
        <authorList>
            <person name="Lin H."/>
            <person name="Littmann E."/>
            <person name="Kohout C."/>
            <person name="Pamer E.G."/>
        </authorList>
    </citation>
    <scope>NUCLEOTIDE SEQUENCE [LARGE SCALE GENOMIC DNA]</scope>
    <source>
        <strain evidence="1 2">DFI.1.165</strain>
    </source>
</reference>
<organism evidence="1 2">
    <name type="scientific">Bariatricus massiliensis</name>
    <dbReference type="NCBI Taxonomy" id="1745713"/>
    <lineage>
        <taxon>Bacteria</taxon>
        <taxon>Bacillati</taxon>
        <taxon>Bacillota</taxon>
        <taxon>Clostridia</taxon>
        <taxon>Lachnospirales</taxon>
        <taxon>Lachnospiraceae</taxon>
        <taxon>Bariatricus</taxon>
    </lineage>
</organism>
<gene>
    <name evidence="1" type="ORF">LIZ65_18395</name>
</gene>
<comment type="caution">
    <text evidence="1">The sequence shown here is derived from an EMBL/GenBank/DDBJ whole genome shotgun (WGS) entry which is preliminary data.</text>
</comment>
<proteinExistence type="predicted"/>